<sequence>MNKSTKSVDLFQLTKSVMRISGQNPKIKHQHMALIWYIIELSNSKMWQSSFTLYTESAMSVAGFSNSKTYNKTLLEIEELGFIIILEKCINQYTKNVIEICWGKFDEALSKQELDTSKANNKHNLSKDSAVPCIKNNKDIIKHIKENKLFKHLENDFFLNQLLEQSHFNELRDLYPVNSQEFNFINQLIDKNNE</sequence>
<proteinExistence type="predicted"/>
<evidence type="ECO:0000313" key="1">
    <source>
        <dbReference type="EMBL" id="MCW3805746.1"/>
    </source>
</evidence>
<keyword evidence="2" id="KW-1185">Reference proteome</keyword>
<reference evidence="1" key="1">
    <citation type="submission" date="2022-10" db="EMBL/GenBank/DDBJ databases">
        <authorList>
            <person name="Yu W.X."/>
        </authorList>
    </citation>
    <scope>NUCLEOTIDE SEQUENCE</scope>
    <source>
        <strain evidence="1">D04</strain>
    </source>
</reference>
<name>A0AAE3MDS1_9BACT</name>
<protein>
    <submittedName>
        <fullName evidence="1">Uncharacterized protein</fullName>
    </submittedName>
</protein>
<evidence type="ECO:0000313" key="2">
    <source>
        <dbReference type="Proteomes" id="UP001207408"/>
    </source>
</evidence>
<dbReference type="Proteomes" id="UP001207408">
    <property type="component" value="Unassembled WGS sequence"/>
</dbReference>
<organism evidence="1 2">
    <name type="scientific">Plebeiibacterium marinum</name>
    <dbReference type="NCBI Taxonomy" id="2992111"/>
    <lineage>
        <taxon>Bacteria</taxon>
        <taxon>Pseudomonadati</taxon>
        <taxon>Bacteroidota</taxon>
        <taxon>Bacteroidia</taxon>
        <taxon>Marinilabiliales</taxon>
        <taxon>Marinilabiliaceae</taxon>
        <taxon>Plebeiibacterium</taxon>
    </lineage>
</organism>
<accession>A0AAE3MDS1</accession>
<dbReference type="EMBL" id="JAPDPI010000015">
    <property type="protein sequence ID" value="MCW3805746.1"/>
    <property type="molecule type" value="Genomic_DNA"/>
</dbReference>
<dbReference type="RefSeq" id="WP_301199112.1">
    <property type="nucleotide sequence ID" value="NZ_JAPDPI010000015.1"/>
</dbReference>
<dbReference type="AlphaFoldDB" id="A0AAE3MDS1"/>
<comment type="caution">
    <text evidence="1">The sequence shown here is derived from an EMBL/GenBank/DDBJ whole genome shotgun (WGS) entry which is preliminary data.</text>
</comment>
<gene>
    <name evidence="1" type="ORF">OM074_08900</name>
</gene>